<keyword evidence="3 6" id="KW-0812">Transmembrane</keyword>
<comment type="subcellular location">
    <subcellularLocation>
        <location evidence="1">Cell membrane</location>
        <topology evidence="1">Single-pass membrane protein</topology>
    </subcellularLocation>
</comment>
<evidence type="ECO:0000313" key="7">
    <source>
        <dbReference type="EMBL" id="MDP5275272.1"/>
    </source>
</evidence>
<protein>
    <submittedName>
        <fullName evidence="7">Cellulose biosynthesis cyclic di-GMP-binding regulatory protein BcsB</fullName>
    </submittedName>
</protein>
<proteinExistence type="predicted"/>
<sequence length="745" mass="86115">MFKRNIVIFISIFLIIEISGVLDKDIVVFGNTLDKVQIQPVGEKVGTIHSNSSLQSTGYINQLITRASQLDRVEEEMEMFYFVPMNEKGTNNYIEIHYTHSSLLIPTLSTLTVYIDDEPQESVFLTEETSDGGKLRIPLQEENLTPGYHKITLNKYSVISDNICTDQNSPANWVKLLPSSFIFIDTKSSVMIEQGLSEYPFPFAEEGIYSEDYSVILLPDNPSASILSAAVQINSYLSLKGSGEQHITIMTESEWWKSKEEIKHVVAIGSIDSWSTEMKGLLPYEDVNNNEFILKMFTINKAQEKEKKELLFVLAKNDHVIAENMHILTDDMAVNQLTGNELVIQTPMLNKSNKKEEQKYSFEDYGYPSIIVDEIKQNSNSLFFNLPTWMLRDEESFLLLKVKFSQMLLEHLDEDDLKQEWLNGFTIYLNGIPKTFALTNVIKEENKDELEIKIPLIEFNLQEQNTRTVEVSFESNIRDVDNACNNDNKTGRWIMIENSSYFDGEFNMNASNSFHFFPGPFMNEFGFKKTAVIVPENIDGHFLTQLAAVTNMFYKTTQNTLIQLNNIPLILKEPLSEEQQEELENYHIIMLGEINRYGLFKDRVQDFLVQYESSMWKLNQFNIINEATNFVSWIQPSVWNKERSMIIFQGKEIEADKVVDEVLLMHLQNNLSDGQMLALSANGNISTIYFNNDSTLHETENNLKDTEEKMNNRIPYEIYIFIFSLIVIVFILYMYLRNRRKIDGK</sequence>
<dbReference type="Pfam" id="PF03170">
    <property type="entry name" value="BcsB"/>
    <property type="match status" value="1"/>
</dbReference>
<dbReference type="EMBL" id="JAVAMP010000007">
    <property type="protein sequence ID" value="MDP5275272.1"/>
    <property type="molecule type" value="Genomic_DNA"/>
</dbReference>
<keyword evidence="5 6" id="KW-0472">Membrane</keyword>
<evidence type="ECO:0000256" key="6">
    <source>
        <dbReference type="SAM" id="Phobius"/>
    </source>
</evidence>
<evidence type="ECO:0000256" key="3">
    <source>
        <dbReference type="ARBA" id="ARBA00022692"/>
    </source>
</evidence>
<evidence type="ECO:0000313" key="8">
    <source>
        <dbReference type="Proteomes" id="UP001231941"/>
    </source>
</evidence>
<reference evidence="7 8" key="1">
    <citation type="submission" date="2023-08" db="EMBL/GenBank/DDBJ databases">
        <authorList>
            <person name="Park J.-S."/>
        </authorList>
    </citation>
    <scope>NUCLEOTIDE SEQUENCE [LARGE SCALE GENOMIC DNA]</scope>
    <source>
        <strain evidence="7 8">2205SS18-9</strain>
    </source>
</reference>
<dbReference type="Proteomes" id="UP001231941">
    <property type="component" value="Unassembled WGS sequence"/>
</dbReference>
<evidence type="ECO:0000256" key="4">
    <source>
        <dbReference type="ARBA" id="ARBA00022989"/>
    </source>
</evidence>
<keyword evidence="8" id="KW-1185">Reference proteome</keyword>
<feature type="transmembrane region" description="Helical" evidence="6">
    <location>
        <begin position="718"/>
        <end position="736"/>
    </location>
</feature>
<name>A0ABT9J0Z7_9BACL</name>
<evidence type="ECO:0000256" key="1">
    <source>
        <dbReference type="ARBA" id="ARBA00004162"/>
    </source>
</evidence>
<dbReference type="PANTHER" id="PTHR39083:SF1">
    <property type="entry name" value="CYCLIC DI-GMP-BINDING PROTEIN"/>
    <property type="match status" value="1"/>
</dbReference>
<dbReference type="Gene3D" id="2.60.120.260">
    <property type="entry name" value="Galactose-binding domain-like"/>
    <property type="match status" value="2"/>
</dbReference>
<dbReference type="PANTHER" id="PTHR39083">
    <property type="entry name" value="CYCLIC DI-GMP-BINDING PROTEIN"/>
    <property type="match status" value="1"/>
</dbReference>
<evidence type="ECO:0000256" key="5">
    <source>
        <dbReference type="ARBA" id="ARBA00023136"/>
    </source>
</evidence>
<dbReference type="InterPro" id="IPR018513">
    <property type="entry name" value="Cell_synthase_bac"/>
</dbReference>
<accession>A0ABT9J0Z7</accession>
<organism evidence="7 8">
    <name type="scientific">Chengkuizengella axinellae</name>
    <dbReference type="NCBI Taxonomy" id="3064388"/>
    <lineage>
        <taxon>Bacteria</taxon>
        <taxon>Bacillati</taxon>
        <taxon>Bacillota</taxon>
        <taxon>Bacilli</taxon>
        <taxon>Bacillales</taxon>
        <taxon>Paenibacillaceae</taxon>
        <taxon>Chengkuizengella</taxon>
    </lineage>
</organism>
<keyword evidence="2" id="KW-1003">Cell membrane</keyword>
<dbReference type="RefSeq" id="WP_305992584.1">
    <property type="nucleotide sequence ID" value="NZ_JAVAMP010000007.1"/>
</dbReference>
<evidence type="ECO:0000256" key="2">
    <source>
        <dbReference type="ARBA" id="ARBA00022475"/>
    </source>
</evidence>
<gene>
    <name evidence="7" type="ORF">Q5Y73_14235</name>
</gene>
<keyword evidence="4 6" id="KW-1133">Transmembrane helix</keyword>
<comment type="caution">
    <text evidence="7">The sequence shown here is derived from an EMBL/GenBank/DDBJ whole genome shotgun (WGS) entry which is preliminary data.</text>
</comment>